<feature type="region of interest" description="Disordered" evidence="1">
    <location>
        <begin position="47"/>
        <end position="89"/>
    </location>
</feature>
<sequence length="152" mass="17018">MAIRTPEEQEAYNQAARKLVEYEAKLDDCIVRDQVKRAQIRTSILIDMMPMPPRRGGRKESSKKQPIKKVSPAAIQKSRSAGSVENKTADVRSIEEKVANLTEISNCIRAGSKKEVKKPAPMMARCIRHARHSTSELGKLVSEIKGGMKMEE</sequence>
<evidence type="ECO:0000256" key="1">
    <source>
        <dbReference type="SAM" id="MobiDB-lite"/>
    </source>
</evidence>
<evidence type="ECO:0000313" key="2">
    <source>
        <dbReference type="EMBL" id="EGT49759.1"/>
    </source>
</evidence>
<name>G0MD05_CAEBE</name>
<keyword evidence="3" id="KW-1185">Reference proteome</keyword>
<dbReference type="eggNOG" id="ENOG502TKH6">
    <property type="taxonomic scope" value="Eukaryota"/>
</dbReference>
<protein>
    <submittedName>
        <fullName evidence="2">Uncharacterized protein</fullName>
    </submittedName>
</protein>
<proteinExistence type="predicted"/>
<organism evidence="3">
    <name type="scientific">Caenorhabditis brenneri</name>
    <name type="common">Nematode worm</name>
    <dbReference type="NCBI Taxonomy" id="135651"/>
    <lineage>
        <taxon>Eukaryota</taxon>
        <taxon>Metazoa</taxon>
        <taxon>Ecdysozoa</taxon>
        <taxon>Nematoda</taxon>
        <taxon>Chromadorea</taxon>
        <taxon>Rhabditida</taxon>
        <taxon>Rhabditina</taxon>
        <taxon>Rhabditomorpha</taxon>
        <taxon>Rhabditoidea</taxon>
        <taxon>Rhabditidae</taxon>
        <taxon>Peloderinae</taxon>
        <taxon>Caenorhabditis</taxon>
    </lineage>
</organism>
<reference evidence="3" key="1">
    <citation type="submission" date="2011-07" db="EMBL/GenBank/DDBJ databases">
        <authorList>
            <consortium name="Caenorhabditis brenneri Sequencing and Analysis Consortium"/>
            <person name="Wilson R.K."/>
        </authorList>
    </citation>
    <scope>NUCLEOTIDE SEQUENCE [LARGE SCALE GENOMIC DNA]</scope>
    <source>
        <strain evidence="3">PB2801</strain>
    </source>
</reference>
<dbReference type="HOGENOM" id="CLU_1723944_0_0_1"/>
<evidence type="ECO:0000313" key="3">
    <source>
        <dbReference type="Proteomes" id="UP000008068"/>
    </source>
</evidence>
<dbReference type="EMBL" id="GL379790">
    <property type="protein sequence ID" value="EGT49759.1"/>
    <property type="molecule type" value="Genomic_DNA"/>
</dbReference>
<dbReference type="AlphaFoldDB" id="G0MD05"/>
<dbReference type="Proteomes" id="UP000008068">
    <property type="component" value="Unassembled WGS sequence"/>
</dbReference>
<dbReference type="InParanoid" id="G0MD05"/>
<gene>
    <name evidence="2" type="ORF">CAEBREN_04948</name>
</gene>
<accession>G0MD05</accession>
<feature type="compositionally biased region" description="Polar residues" evidence="1">
    <location>
        <begin position="77"/>
        <end position="86"/>
    </location>
</feature>